<accession>X6N469</accession>
<dbReference type="Proteomes" id="UP000023152">
    <property type="component" value="Unassembled WGS sequence"/>
</dbReference>
<feature type="compositionally biased region" description="Low complexity" evidence="1">
    <location>
        <begin position="94"/>
        <end position="106"/>
    </location>
</feature>
<evidence type="ECO:0000313" key="2">
    <source>
        <dbReference type="EMBL" id="ETO20816.1"/>
    </source>
</evidence>
<name>X6N469_RETFI</name>
<evidence type="ECO:0000313" key="3">
    <source>
        <dbReference type="Proteomes" id="UP000023152"/>
    </source>
</evidence>
<comment type="caution">
    <text evidence="2">The sequence shown here is derived from an EMBL/GenBank/DDBJ whole genome shotgun (WGS) entry which is preliminary data.</text>
</comment>
<proteinExistence type="predicted"/>
<dbReference type="EMBL" id="ASPP01012233">
    <property type="protein sequence ID" value="ETO20816.1"/>
    <property type="molecule type" value="Genomic_DNA"/>
</dbReference>
<feature type="region of interest" description="Disordered" evidence="1">
    <location>
        <begin position="76"/>
        <end position="106"/>
    </location>
</feature>
<reference evidence="2 3" key="1">
    <citation type="journal article" date="2013" name="Curr. Biol.">
        <title>The Genome of the Foraminiferan Reticulomyxa filosa.</title>
        <authorList>
            <person name="Glockner G."/>
            <person name="Hulsmann N."/>
            <person name="Schleicher M."/>
            <person name="Noegel A.A."/>
            <person name="Eichinger L."/>
            <person name="Gallinger C."/>
            <person name="Pawlowski J."/>
            <person name="Sierra R."/>
            <person name="Euteneuer U."/>
            <person name="Pillet L."/>
            <person name="Moustafa A."/>
            <person name="Platzer M."/>
            <person name="Groth M."/>
            <person name="Szafranski K."/>
            <person name="Schliwa M."/>
        </authorList>
    </citation>
    <scope>NUCLEOTIDE SEQUENCE [LARGE SCALE GENOMIC DNA]</scope>
</reference>
<gene>
    <name evidence="2" type="ORF">RFI_16401</name>
</gene>
<evidence type="ECO:0000256" key="1">
    <source>
        <dbReference type="SAM" id="MobiDB-lite"/>
    </source>
</evidence>
<organism evidence="2 3">
    <name type="scientific">Reticulomyxa filosa</name>
    <dbReference type="NCBI Taxonomy" id="46433"/>
    <lineage>
        <taxon>Eukaryota</taxon>
        <taxon>Sar</taxon>
        <taxon>Rhizaria</taxon>
        <taxon>Retaria</taxon>
        <taxon>Foraminifera</taxon>
        <taxon>Monothalamids</taxon>
        <taxon>Reticulomyxidae</taxon>
        <taxon>Reticulomyxa</taxon>
    </lineage>
</organism>
<dbReference type="AlphaFoldDB" id="X6N469"/>
<protein>
    <submittedName>
        <fullName evidence="2">Uncharacterized protein</fullName>
    </submittedName>
</protein>
<keyword evidence="3" id="KW-1185">Reference proteome</keyword>
<sequence>MRNKRGTVGKHVDEQKIKSKITFKLFLYCVITINKKSWYLFVLFFCNAHTKGYKKRTIWLCLDDLIEIIVSYGKKNKNKKQANELQNKKTQRVATQTDATATKTKK</sequence>